<dbReference type="PANTHER" id="PTHR11918:SF45">
    <property type="entry name" value="THREONYLCARBAMOYLADENOSINE TRNA METHYLTHIOTRANSFERASE"/>
    <property type="match status" value="1"/>
</dbReference>
<evidence type="ECO:0000256" key="9">
    <source>
        <dbReference type="ARBA" id="ARBA00023014"/>
    </source>
</evidence>
<organism evidence="12">
    <name type="scientific">marine metagenome</name>
    <dbReference type="NCBI Taxonomy" id="408172"/>
    <lineage>
        <taxon>unclassified sequences</taxon>
        <taxon>metagenomes</taxon>
        <taxon>ecological metagenomes</taxon>
    </lineage>
</organism>
<dbReference type="SFLD" id="SFLDG01082">
    <property type="entry name" value="B12-binding_domain_containing"/>
    <property type="match status" value="1"/>
</dbReference>
<protein>
    <submittedName>
        <fullName evidence="12">Uncharacterized protein</fullName>
    </submittedName>
</protein>
<evidence type="ECO:0000256" key="7">
    <source>
        <dbReference type="ARBA" id="ARBA00022723"/>
    </source>
</evidence>
<keyword evidence="6" id="KW-0819">tRNA processing</keyword>
<evidence type="ECO:0000256" key="8">
    <source>
        <dbReference type="ARBA" id="ARBA00023004"/>
    </source>
</evidence>
<evidence type="ECO:0000256" key="5">
    <source>
        <dbReference type="ARBA" id="ARBA00022691"/>
    </source>
</evidence>
<dbReference type="InterPro" id="IPR013848">
    <property type="entry name" value="Methylthiotransferase_N"/>
</dbReference>
<dbReference type="GO" id="GO:0051539">
    <property type="term" value="F:4 iron, 4 sulfur cluster binding"/>
    <property type="evidence" value="ECO:0007669"/>
    <property type="project" value="UniProtKB-KW"/>
</dbReference>
<dbReference type="SFLD" id="SFLDS00029">
    <property type="entry name" value="Radical_SAM"/>
    <property type="match status" value="1"/>
</dbReference>
<dbReference type="SFLD" id="SFLDG01061">
    <property type="entry name" value="methylthiotransferase"/>
    <property type="match status" value="1"/>
</dbReference>
<evidence type="ECO:0000259" key="11">
    <source>
        <dbReference type="PROSITE" id="PS51918"/>
    </source>
</evidence>
<dbReference type="Gene3D" id="3.80.30.20">
    <property type="entry name" value="tm_1862 like domain"/>
    <property type="match status" value="1"/>
</dbReference>
<dbReference type="InterPro" id="IPR038135">
    <property type="entry name" value="Methylthiotransferase_N_sf"/>
</dbReference>
<dbReference type="SMART" id="SM00729">
    <property type="entry name" value="Elp3"/>
    <property type="match status" value="1"/>
</dbReference>
<keyword evidence="9" id="KW-0411">Iron-sulfur</keyword>
<dbReference type="InterPro" id="IPR007197">
    <property type="entry name" value="rSAM"/>
</dbReference>
<evidence type="ECO:0000313" key="12">
    <source>
        <dbReference type="EMBL" id="SUZ48021.1"/>
    </source>
</evidence>
<dbReference type="FunFam" id="3.40.50.12160:FF:000004">
    <property type="entry name" value="Threonylcarbamoyladenosine tRNA methylthiotransferase MtaB"/>
    <property type="match status" value="1"/>
</dbReference>
<dbReference type="Pfam" id="PF00919">
    <property type="entry name" value="UPF0004"/>
    <property type="match status" value="1"/>
</dbReference>
<name>A0A381N0C0_9ZZZZ</name>
<evidence type="ECO:0000259" key="10">
    <source>
        <dbReference type="PROSITE" id="PS51449"/>
    </source>
</evidence>
<dbReference type="NCBIfam" id="TIGR00089">
    <property type="entry name" value="MiaB/RimO family radical SAM methylthiotransferase"/>
    <property type="match status" value="1"/>
</dbReference>
<keyword evidence="8" id="KW-0408">Iron</keyword>
<reference evidence="12" key="1">
    <citation type="submission" date="2018-05" db="EMBL/GenBank/DDBJ databases">
        <authorList>
            <person name="Lanie J.A."/>
            <person name="Ng W.-L."/>
            <person name="Kazmierczak K.M."/>
            <person name="Andrzejewski T.M."/>
            <person name="Davidsen T.M."/>
            <person name="Wayne K.J."/>
            <person name="Tettelin H."/>
            <person name="Glass J.I."/>
            <person name="Rusch D."/>
            <person name="Podicherti R."/>
            <person name="Tsui H.-C.T."/>
            <person name="Winkler M.E."/>
        </authorList>
    </citation>
    <scope>NUCLEOTIDE SEQUENCE</scope>
</reference>
<dbReference type="CDD" id="cd01335">
    <property type="entry name" value="Radical_SAM"/>
    <property type="match status" value="1"/>
</dbReference>
<dbReference type="Pfam" id="PF04055">
    <property type="entry name" value="Radical_SAM"/>
    <property type="match status" value="1"/>
</dbReference>
<evidence type="ECO:0000256" key="4">
    <source>
        <dbReference type="ARBA" id="ARBA00022679"/>
    </source>
</evidence>
<dbReference type="GO" id="GO:0035598">
    <property type="term" value="F:tRNA (N(6)-L-threonylcarbamoyladenosine(37)-C(2))-methylthiotransferase activity"/>
    <property type="evidence" value="ECO:0007669"/>
    <property type="project" value="TreeGrafter"/>
</dbReference>
<proteinExistence type="predicted"/>
<keyword evidence="5" id="KW-0949">S-adenosyl-L-methionine</keyword>
<evidence type="ECO:0000256" key="3">
    <source>
        <dbReference type="ARBA" id="ARBA00022490"/>
    </source>
</evidence>
<dbReference type="InterPro" id="IPR006638">
    <property type="entry name" value="Elp3/MiaA/NifB-like_rSAM"/>
</dbReference>
<keyword evidence="4" id="KW-0808">Transferase</keyword>
<dbReference type="NCBIfam" id="TIGR01579">
    <property type="entry name" value="MiaB-like-C"/>
    <property type="match status" value="1"/>
</dbReference>
<evidence type="ECO:0000256" key="1">
    <source>
        <dbReference type="ARBA" id="ARBA00001966"/>
    </source>
</evidence>
<dbReference type="PROSITE" id="PS51449">
    <property type="entry name" value="MTTASE_N"/>
    <property type="match status" value="1"/>
</dbReference>
<dbReference type="EMBL" id="UINC01000047">
    <property type="protein sequence ID" value="SUZ48021.1"/>
    <property type="molecule type" value="Genomic_DNA"/>
</dbReference>
<dbReference type="InterPro" id="IPR023404">
    <property type="entry name" value="rSAM_horseshoe"/>
</dbReference>
<keyword evidence="2" id="KW-0004">4Fe-4S</keyword>
<keyword evidence="7" id="KW-0479">Metal-binding</keyword>
<dbReference type="SUPFAM" id="SSF102114">
    <property type="entry name" value="Radical SAM enzymes"/>
    <property type="match status" value="1"/>
</dbReference>
<dbReference type="PROSITE" id="PS01278">
    <property type="entry name" value="MTTASE_RADICAL"/>
    <property type="match status" value="1"/>
</dbReference>
<dbReference type="InterPro" id="IPR005839">
    <property type="entry name" value="Methylthiotransferase"/>
</dbReference>
<dbReference type="InterPro" id="IPR020612">
    <property type="entry name" value="Methylthiotransferase_CS"/>
</dbReference>
<gene>
    <name evidence="12" type="ORF">METZ01_LOCUS875</name>
</gene>
<dbReference type="Gene3D" id="3.40.50.12160">
    <property type="entry name" value="Methylthiotransferase, N-terminal domain"/>
    <property type="match status" value="1"/>
</dbReference>
<keyword evidence="3" id="KW-0963">Cytoplasm</keyword>
<comment type="cofactor">
    <cofactor evidence="1">
        <name>[4Fe-4S] cluster</name>
        <dbReference type="ChEBI" id="CHEBI:49883"/>
    </cofactor>
</comment>
<feature type="domain" description="MTTase N-terminal" evidence="10">
    <location>
        <begin position="30"/>
        <end position="142"/>
    </location>
</feature>
<dbReference type="PROSITE" id="PS51918">
    <property type="entry name" value="RADICAL_SAM"/>
    <property type="match status" value="1"/>
</dbReference>
<accession>A0A381N0C0</accession>
<sequence length="530" mass="59702">MSILTEPDLSADIAYLASEEQITGLATTLKRVSFHTLGCRLNQSETDVLARRFEQQGYRVVPDTEPADICVINTCTVTEHSDSKNRQAIRALHRLNPKAMITVVGCYAQINPQAIASIEGVKLVIGSEEKMRLTDYLQQVDPAGPPLIVRPKINKNTFSAPVVPHSFSTPANNQQESRHAQYRLTGEGHSYLSIEVDSELKLKAKEDVHSLKTNTTSEEINPAEVTLCHVDNVAELQNTRASLKIQDGCDFMCSFCIIPFARGRSRYREFQNLQEEALMLVKEGAREIVITGVNVGTYQIGKLTIVDVVDYLNSLPGLVRIRISSIEPTTVPEILLQYMNDPQHKLVPFFHLPVQSGADTILKKMKRRYSTAQYADEIWRAFETVQDLCIGTDVMVGFPGESELEFENTLNLLDKLPLTYFHVFPFSPREGTPAFQLKEQILPQIKQKRSEILRELSTKKRRAFHQRFIGKTRNVLCESRKPEANVSGYTDNFIRVVLEETHEADLRNQLLAVKLTGIKGQTMLGKFAAN</sequence>
<dbReference type="InterPro" id="IPR006467">
    <property type="entry name" value="MiaB-like_bact"/>
</dbReference>
<dbReference type="InterPro" id="IPR058240">
    <property type="entry name" value="rSAM_sf"/>
</dbReference>
<dbReference type="GO" id="GO:0046872">
    <property type="term" value="F:metal ion binding"/>
    <property type="evidence" value="ECO:0007669"/>
    <property type="project" value="UniProtKB-KW"/>
</dbReference>
<dbReference type="PANTHER" id="PTHR11918">
    <property type="entry name" value="RADICAL SAM PROTEINS"/>
    <property type="match status" value="1"/>
</dbReference>
<evidence type="ECO:0000256" key="6">
    <source>
        <dbReference type="ARBA" id="ARBA00022694"/>
    </source>
</evidence>
<evidence type="ECO:0000256" key="2">
    <source>
        <dbReference type="ARBA" id="ARBA00022485"/>
    </source>
</evidence>
<dbReference type="AlphaFoldDB" id="A0A381N0C0"/>
<feature type="domain" description="Radical SAM core" evidence="11">
    <location>
        <begin position="235"/>
        <end position="463"/>
    </location>
</feature>